<dbReference type="InterPro" id="IPR029069">
    <property type="entry name" value="HotDog_dom_sf"/>
</dbReference>
<dbReference type="GO" id="GO:0006637">
    <property type="term" value="P:acyl-CoA metabolic process"/>
    <property type="evidence" value="ECO:0007669"/>
    <property type="project" value="InterPro"/>
</dbReference>
<dbReference type="Proteomes" id="UP000053424">
    <property type="component" value="Unassembled WGS sequence"/>
</dbReference>
<feature type="domain" description="Acyl-CoA thioesterase-like C-terminal" evidence="4">
    <location>
        <begin position="180"/>
        <end position="303"/>
    </location>
</feature>
<dbReference type="Pfam" id="PF20789">
    <property type="entry name" value="4HBT_3C"/>
    <property type="match status" value="1"/>
</dbReference>
<dbReference type="GO" id="GO:0009062">
    <property type="term" value="P:fatty acid catabolic process"/>
    <property type="evidence" value="ECO:0007669"/>
    <property type="project" value="TreeGrafter"/>
</dbReference>
<protein>
    <recommendedName>
        <fullName evidence="7">Acyl-CoA thioesterase II domain-containing protein</fullName>
    </recommendedName>
</protein>
<reference evidence="6" key="2">
    <citation type="submission" date="2015-01" db="EMBL/GenBank/DDBJ databases">
        <title>Evolutionary Origins and Diversification of the Mycorrhizal Mutualists.</title>
        <authorList>
            <consortium name="DOE Joint Genome Institute"/>
            <consortium name="Mycorrhizal Genomics Consortium"/>
            <person name="Kohler A."/>
            <person name="Kuo A."/>
            <person name="Nagy L.G."/>
            <person name="Floudas D."/>
            <person name="Copeland A."/>
            <person name="Barry K.W."/>
            <person name="Cichocki N."/>
            <person name="Veneault-Fourrey C."/>
            <person name="LaButti K."/>
            <person name="Lindquist E.A."/>
            <person name="Lipzen A."/>
            <person name="Lundell T."/>
            <person name="Morin E."/>
            <person name="Murat C."/>
            <person name="Riley R."/>
            <person name="Ohm R."/>
            <person name="Sun H."/>
            <person name="Tunlid A."/>
            <person name="Henrissat B."/>
            <person name="Grigoriev I.V."/>
            <person name="Hibbett D.S."/>
            <person name="Martin F."/>
        </authorList>
    </citation>
    <scope>NUCLEOTIDE SEQUENCE [LARGE SCALE GENOMIC DNA]</scope>
    <source>
        <strain evidence="6">h7</strain>
    </source>
</reference>
<dbReference type="HOGENOM" id="CLU_032690_0_0_1"/>
<name>A0A0C2YAZ2_HEBCY</name>
<dbReference type="PANTHER" id="PTHR11066">
    <property type="entry name" value="ACYL-COA THIOESTERASE"/>
    <property type="match status" value="1"/>
</dbReference>
<dbReference type="OrthoDB" id="68328at2759"/>
<dbReference type="CDD" id="cd03445">
    <property type="entry name" value="Thioesterase_II_repeat2"/>
    <property type="match status" value="1"/>
</dbReference>
<dbReference type="GO" id="GO:0005782">
    <property type="term" value="C:peroxisomal matrix"/>
    <property type="evidence" value="ECO:0007669"/>
    <property type="project" value="UniProtKB-SubCell"/>
</dbReference>
<accession>A0A0C2YAZ2</accession>
<dbReference type="STRING" id="686832.A0A0C2YAZ2"/>
<sequence length="319" mass="36152">MNKDELNQPEHGRISTFLEVEQIGVNHFRSKFLWVPLRARGVYGGSVIISQALVSATNCVDPSFAVHNGQCYFLLSSSASTPIEYSVERLRDGKSYLTCSVTASQKGKKIFSMLCSFQKPEIWQPNFQWPMPDVPPPDQCDDEEVRYSRVIDHPHSNAELVKYFKQRLVERKRSPIAIKMAKAHHVNKDGTVRYMYWMKARDIPHYEAPYQKYILAYISDLHFISSASRILGMKRGGKGSEALSMTSTLDHSIWFYDNNFDAGDWLLYEMDCPRGGSGRGIVHGRIFTHCGTLIAVCSQEGVIRANVRDPAKPEAPAKL</sequence>
<dbReference type="InterPro" id="IPR049449">
    <property type="entry name" value="TesB_ACOT8-like_N"/>
</dbReference>
<dbReference type="InterPro" id="IPR042171">
    <property type="entry name" value="Acyl-CoA_hotdog"/>
</dbReference>
<dbReference type="EMBL" id="KN831770">
    <property type="protein sequence ID" value="KIM47003.1"/>
    <property type="molecule type" value="Genomic_DNA"/>
</dbReference>
<dbReference type="Gene3D" id="2.40.160.210">
    <property type="entry name" value="Acyl-CoA thioesterase, double hotdog domain"/>
    <property type="match status" value="1"/>
</dbReference>
<dbReference type="SUPFAM" id="SSF54637">
    <property type="entry name" value="Thioesterase/thiol ester dehydrase-isomerase"/>
    <property type="match status" value="2"/>
</dbReference>
<keyword evidence="6" id="KW-1185">Reference proteome</keyword>
<evidence type="ECO:0000313" key="5">
    <source>
        <dbReference type="EMBL" id="KIM47003.1"/>
    </source>
</evidence>
<dbReference type="CDD" id="cd03444">
    <property type="entry name" value="Thioesterase_II_repeat1"/>
    <property type="match status" value="1"/>
</dbReference>
<proteinExistence type="inferred from homology"/>
<dbReference type="InterPro" id="IPR049450">
    <property type="entry name" value="ACOT8-like_C"/>
</dbReference>
<evidence type="ECO:0000256" key="1">
    <source>
        <dbReference type="ARBA" id="ARBA00006538"/>
    </source>
</evidence>
<dbReference type="Pfam" id="PF13622">
    <property type="entry name" value="4HBT_3"/>
    <property type="match status" value="1"/>
</dbReference>
<gene>
    <name evidence="5" type="ORF">M413DRAFT_63481</name>
</gene>
<evidence type="ECO:0000259" key="4">
    <source>
        <dbReference type="Pfam" id="PF20789"/>
    </source>
</evidence>
<reference evidence="5 6" key="1">
    <citation type="submission" date="2014-04" db="EMBL/GenBank/DDBJ databases">
        <authorList>
            <consortium name="DOE Joint Genome Institute"/>
            <person name="Kuo A."/>
            <person name="Gay G."/>
            <person name="Dore J."/>
            <person name="Kohler A."/>
            <person name="Nagy L.G."/>
            <person name="Floudas D."/>
            <person name="Copeland A."/>
            <person name="Barry K.W."/>
            <person name="Cichocki N."/>
            <person name="Veneault-Fourrey C."/>
            <person name="LaButti K."/>
            <person name="Lindquist E.A."/>
            <person name="Lipzen A."/>
            <person name="Lundell T."/>
            <person name="Morin E."/>
            <person name="Murat C."/>
            <person name="Sun H."/>
            <person name="Tunlid A."/>
            <person name="Henrissat B."/>
            <person name="Grigoriev I.V."/>
            <person name="Hibbett D.S."/>
            <person name="Martin F."/>
            <person name="Nordberg H.P."/>
            <person name="Cantor M.N."/>
            <person name="Hua S.X."/>
        </authorList>
    </citation>
    <scope>NUCLEOTIDE SEQUENCE [LARGE SCALE GENOMIC DNA]</scope>
    <source>
        <strain evidence="6">h7</strain>
    </source>
</reference>
<dbReference type="InterPro" id="IPR003703">
    <property type="entry name" value="Acyl_CoA_thio"/>
</dbReference>
<feature type="domain" description="Acyl-CoA thioesterase-like N-terminal HotDog" evidence="3">
    <location>
        <begin position="41"/>
        <end position="118"/>
    </location>
</feature>
<organism evidence="5 6">
    <name type="scientific">Hebeloma cylindrosporum</name>
    <dbReference type="NCBI Taxonomy" id="76867"/>
    <lineage>
        <taxon>Eukaryota</taxon>
        <taxon>Fungi</taxon>
        <taxon>Dikarya</taxon>
        <taxon>Basidiomycota</taxon>
        <taxon>Agaricomycotina</taxon>
        <taxon>Agaricomycetes</taxon>
        <taxon>Agaricomycetidae</taxon>
        <taxon>Agaricales</taxon>
        <taxon>Agaricineae</taxon>
        <taxon>Hymenogastraceae</taxon>
        <taxon>Hebeloma</taxon>
    </lineage>
</organism>
<keyword evidence="2" id="KW-0378">Hydrolase</keyword>
<comment type="similarity">
    <text evidence="1">Belongs to the C/M/P thioester hydrolase family.</text>
</comment>
<evidence type="ECO:0000313" key="6">
    <source>
        <dbReference type="Proteomes" id="UP000053424"/>
    </source>
</evidence>
<evidence type="ECO:0000256" key="2">
    <source>
        <dbReference type="ARBA" id="ARBA00022801"/>
    </source>
</evidence>
<dbReference type="AlphaFoldDB" id="A0A0C2YAZ2"/>
<dbReference type="PANTHER" id="PTHR11066:SF34">
    <property type="entry name" value="ACYL-COENZYME A THIOESTERASE 8"/>
    <property type="match status" value="1"/>
</dbReference>
<evidence type="ECO:0000259" key="3">
    <source>
        <dbReference type="Pfam" id="PF13622"/>
    </source>
</evidence>
<dbReference type="GO" id="GO:0047617">
    <property type="term" value="F:fatty acyl-CoA hydrolase activity"/>
    <property type="evidence" value="ECO:0007669"/>
    <property type="project" value="InterPro"/>
</dbReference>
<evidence type="ECO:0008006" key="7">
    <source>
        <dbReference type="Google" id="ProtNLM"/>
    </source>
</evidence>